<dbReference type="NCBIfam" id="TIGR01961">
    <property type="entry name" value="NuoC_fam"/>
    <property type="match status" value="1"/>
</dbReference>
<keyword evidence="4" id="KW-1278">Translocase</keyword>
<feature type="domain" description="TOG" evidence="6">
    <location>
        <begin position="144"/>
        <end position="380"/>
    </location>
</feature>
<protein>
    <recommendedName>
        <fullName evidence="2">NADH dehydrogenase [ubiquinone] iron-sulfur protein 3, mitochondrial</fullName>
    </recommendedName>
</protein>
<dbReference type="InterPro" id="IPR010218">
    <property type="entry name" value="NADH_DH_suC"/>
</dbReference>
<dbReference type="InterPro" id="IPR037232">
    <property type="entry name" value="NADH_quin_OxRdtase_su_C/D-like"/>
</dbReference>
<sequence length="638" mass="73119">MWMKLEQNDKENKNGKSKQAGFVRCPMCKGRGFFEPTPMTAQNLENFPTEREPNNPVKLPQLTKASNKQWQKPRSKYSLPSINNVKNLPEQRPVEWLETRKELHDGPNKQFGNSLPKRPEMGMKDVTSHRLSVASSNESFGEANLLPSPRTPKNPQETLKLCLSKLKSNNWNETVNSLKEIVQLSRFHPQILEPSMVLVYRALIVLLKSFRSVVARTACQASNELFATMANTQRPEFDEVVGLLLQKTADTNKVVRRDANEALDTMILNIPPNHVIRALTNKGISHKSHLVRGASARLLVCMTGVLGIDAIFSGNKETRGRVISAGASFMQDSDQEVRNFGRRLMKMLMSHDDFEEVLQTENKLETISGSQQQKTLNMATMIRSALKCLRLIPQNKRLILPTRKYCEKPPAPECPPSVPSIRPPPDSCVTDQLADFGQYVAECLPKYVQKVQMTHHGELEVLIAPEGVIPVMQFLKDHHNCQFSSLSDIAGMDVPTREYRFEIIYNLLSIRYNSRIRVKTYTDELTPIDSLCDVFKAANWYEREIWDMYGVYFSNHPDLRRILTDYGFEGHPQRRDFPLSGYVEVRYDDEVQRVVCEPLELTQEFRKFDLSNPWEQFPNFSEEQKEPEIPQPPKEPPC</sequence>
<dbReference type="InterPro" id="IPR024395">
    <property type="entry name" value="CLASP_N_dom"/>
</dbReference>
<comment type="similarity">
    <text evidence="1 4">Belongs to the complex I 30 kDa subunit family.</text>
</comment>
<dbReference type="PROSITE" id="PS00542">
    <property type="entry name" value="COMPLEX1_30K"/>
    <property type="match status" value="1"/>
</dbReference>
<dbReference type="InterPro" id="IPR016024">
    <property type="entry name" value="ARM-type_fold"/>
</dbReference>
<dbReference type="Proteomes" id="UP001359485">
    <property type="component" value="Unassembled WGS sequence"/>
</dbReference>
<comment type="caution">
    <text evidence="7">The sequence shown here is derived from an EMBL/GenBank/DDBJ whole genome shotgun (WGS) entry which is preliminary data.</text>
</comment>
<evidence type="ECO:0000256" key="3">
    <source>
        <dbReference type="ARBA" id="ARBA00022448"/>
    </source>
</evidence>
<evidence type="ECO:0000256" key="2">
    <source>
        <dbReference type="ARBA" id="ARBA00020084"/>
    </source>
</evidence>
<dbReference type="NCBIfam" id="NF004733">
    <property type="entry name" value="PRK06074.1-5"/>
    <property type="match status" value="1"/>
</dbReference>
<keyword evidence="8" id="KW-1185">Reference proteome</keyword>
<dbReference type="SMART" id="SM01349">
    <property type="entry name" value="TOG"/>
    <property type="match status" value="1"/>
</dbReference>
<dbReference type="PANTHER" id="PTHR10884:SF14">
    <property type="entry name" value="NADH DEHYDROGENASE [UBIQUINONE] IRON-SULFUR PROTEIN 3, MITOCHONDRIAL"/>
    <property type="match status" value="1"/>
</dbReference>
<dbReference type="Gene3D" id="1.25.10.10">
    <property type="entry name" value="Leucine-rich Repeat Variant"/>
    <property type="match status" value="1"/>
</dbReference>
<reference evidence="7 8" key="1">
    <citation type="submission" date="2023-09" db="EMBL/GenBank/DDBJ databases">
        <title>Genomes of two closely related lineages of the louse Polyplax serrata with different host specificities.</title>
        <authorList>
            <person name="Martinu J."/>
            <person name="Tarabai H."/>
            <person name="Stefka J."/>
            <person name="Hypsa V."/>
        </authorList>
    </citation>
    <scope>NUCLEOTIDE SEQUENCE [LARGE SCALE GENOMIC DNA]</scope>
    <source>
        <strain evidence="7">98ZLc_SE</strain>
    </source>
</reference>
<evidence type="ECO:0000259" key="6">
    <source>
        <dbReference type="SMART" id="SM01349"/>
    </source>
</evidence>
<dbReference type="EMBL" id="JAWJWF010000045">
    <property type="protein sequence ID" value="KAK6627450.1"/>
    <property type="molecule type" value="Genomic_DNA"/>
</dbReference>
<dbReference type="Pfam" id="PF12348">
    <property type="entry name" value="CLASP_N"/>
    <property type="match status" value="1"/>
</dbReference>
<evidence type="ECO:0000313" key="7">
    <source>
        <dbReference type="EMBL" id="KAK6627450.1"/>
    </source>
</evidence>
<dbReference type="HAMAP" id="MF_01357">
    <property type="entry name" value="NDH1_NuoC"/>
    <property type="match status" value="1"/>
</dbReference>
<dbReference type="InterPro" id="IPR034085">
    <property type="entry name" value="TOG"/>
</dbReference>
<evidence type="ECO:0000256" key="4">
    <source>
        <dbReference type="RuleBase" id="RU003456"/>
    </source>
</evidence>
<evidence type="ECO:0000256" key="5">
    <source>
        <dbReference type="SAM" id="MobiDB-lite"/>
    </source>
</evidence>
<dbReference type="Gene3D" id="3.30.460.80">
    <property type="entry name" value="NADH:ubiquinone oxidoreductase, 30kDa subunit"/>
    <property type="match status" value="1"/>
</dbReference>
<dbReference type="InterPro" id="IPR001268">
    <property type="entry name" value="NADH_UbQ_OxRdtase_30kDa_su"/>
</dbReference>
<keyword evidence="3 4" id="KW-0813">Transport</keyword>
<evidence type="ECO:0000256" key="1">
    <source>
        <dbReference type="ARBA" id="ARBA00007569"/>
    </source>
</evidence>
<proteinExistence type="inferred from homology"/>
<dbReference type="InterPro" id="IPR020396">
    <property type="entry name" value="NADH_UbQ_OxRdtase_CS"/>
</dbReference>
<organism evidence="7 8">
    <name type="scientific">Polyplax serrata</name>
    <name type="common">Common mouse louse</name>
    <dbReference type="NCBI Taxonomy" id="468196"/>
    <lineage>
        <taxon>Eukaryota</taxon>
        <taxon>Metazoa</taxon>
        <taxon>Ecdysozoa</taxon>
        <taxon>Arthropoda</taxon>
        <taxon>Hexapoda</taxon>
        <taxon>Insecta</taxon>
        <taxon>Pterygota</taxon>
        <taxon>Neoptera</taxon>
        <taxon>Paraneoptera</taxon>
        <taxon>Psocodea</taxon>
        <taxon>Troctomorpha</taxon>
        <taxon>Phthiraptera</taxon>
        <taxon>Anoplura</taxon>
        <taxon>Polyplacidae</taxon>
        <taxon>Polyplax</taxon>
    </lineage>
</organism>
<feature type="compositionally biased region" description="Pro residues" evidence="5">
    <location>
        <begin position="629"/>
        <end position="638"/>
    </location>
</feature>
<feature type="region of interest" description="Disordered" evidence="5">
    <location>
        <begin position="619"/>
        <end position="638"/>
    </location>
</feature>
<dbReference type="PANTHER" id="PTHR10884">
    <property type="entry name" value="NADH DEHYDROGENASE UBIQUINONE IRON-SULFUR PROTEIN 3"/>
    <property type="match status" value="1"/>
</dbReference>
<dbReference type="SUPFAM" id="SSF143243">
    <property type="entry name" value="Nqo5-like"/>
    <property type="match status" value="1"/>
</dbReference>
<accession>A0ABR1AU32</accession>
<keyword evidence="4" id="KW-0520">NAD</keyword>
<dbReference type="Pfam" id="PF00329">
    <property type="entry name" value="Complex1_30kDa"/>
    <property type="match status" value="1"/>
</dbReference>
<evidence type="ECO:0000313" key="8">
    <source>
        <dbReference type="Proteomes" id="UP001359485"/>
    </source>
</evidence>
<name>A0ABR1AU32_POLSC</name>
<dbReference type="SUPFAM" id="SSF48371">
    <property type="entry name" value="ARM repeat"/>
    <property type="match status" value="1"/>
</dbReference>
<gene>
    <name evidence="7" type="ORF">RUM44_009927</name>
</gene>
<dbReference type="InterPro" id="IPR011989">
    <property type="entry name" value="ARM-like"/>
</dbReference>